<protein>
    <recommendedName>
        <fullName evidence="2">acetate--CoA ligase</fullName>
        <ecNumber evidence="2">6.2.1.1</ecNumber>
    </recommendedName>
</protein>
<dbReference type="EC" id="6.2.1.1" evidence="2"/>
<dbReference type="PANTHER" id="PTHR24095:SF14">
    <property type="entry name" value="ACETYL-COENZYME A SYNTHETASE 1"/>
    <property type="match status" value="1"/>
</dbReference>
<dbReference type="GO" id="GO:0006085">
    <property type="term" value="P:acetyl-CoA biosynthetic process"/>
    <property type="evidence" value="ECO:0007669"/>
    <property type="project" value="TreeGrafter"/>
</dbReference>
<keyword evidence="4" id="KW-0547">Nucleotide-binding</keyword>
<dbReference type="AlphaFoldDB" id="A0A3D9S7F8"/>
<evidence type="ECO:0000313" key="11">
    <source>
        <dbReference type="Proteomes" id="UP000256304"/>
    </source>
</evidence>
<evidence type="ECO:0000256" key="5">
    <source>
        <dbReference type="ARBA" id="ARBA00022840"/>
    </source>
</evidence>
<keyword evidence="6" id="KW-0007">Acetylation</keyword>
<accession>A0A3D9S7F8</accession>
<dbReference type="OrthoDB" id="9757771at2"/>
<dbReference type="InterPro" id="IPR025110">
    <property type="entry name" value="AMP-bd_C"/>
</dbReference>
<keyword evidence="11" id="KW-1185">Reference proteome</keyword>
<name>A0A3D9S7F8_9BACL</name>
<dbReference type="SUPFAM" id="SSF56801">
    <property type="entry name" value="Acetyl-CoA synthetase-like"/>
    <property type="match status" value="1"/>
</dbReference>
<evidence type="ECO:0000259" key="8">
    <source>
        <dbReference type="Pfam" id="PF13193"/>
    </source>
</evidence>
<evidence type="ECO:0000256" key="1">
    <source>
        <dbReference type="ARBA" id="ARBA00006432"/>
    </source>
</evidence>
<reference evidence="10 11" key="1">
    <citation type="submission" date="2018-08" db="EMBL/GenBank/DDBJ databases">
        <title>Genomic Encyclopedia of Type Strains, Phase III (KMG-III): the genomes of soil and plant-associated and newly described type strains.</title>
        <authorList>
            <person name="Whitman W."/>
        </authorList>
    </citation>
    <scope>NUCLEOTIDE SEQUENCE [LARGE SCALE GENOMIC DNA]</scope>
    <source>
        <strain evidence="10 11">CGMCC 1.10966</strain>
    </source>
</reference>
<evidence type="ECO:0000256" key="3">
    <source>
        <dbReference type="ARBA" id="ARBA00022598"/>
    </source>
</evidence>
<dbReference type="Proteomes" id="UP000256304">
    <property type="component" value="Unassembled WGS sequence"/>
</dbReference>
<dbReference type="EMBL" id="QTTN01000007">
    <property type="protein sequence ID" value="REE89110.1"/>
    <property type="molecule type" value="Genomic_DNA"/>
</dbReference>
<keyword evidence="5" id="KW-0067">ATP-binding</keyword>
<evidence type="ECO:0000259" key="7">
    <source>
        <dbReference type="Pfam" id="PF00501"/>
    </source>
</evidence>
<dbReference type="Pfam" id="PF00501">
    <property type="entry name" value="AMP-binding"/>
    <property type="match status" value="1"/>
</dbReference>
<evidence type="ECO:0000259" key="9">
    <source>
        <dbReference type="Pfam" id="PF16177"/>
    </source>
</evidence>
<feature type="domain" description="AMP-binding enzyme C-terminal" evidence="8">
    <location>
        <begin position="549"/>
        <end position="630"/>
    </location>
</feature>
<dbReference type="InterPro" id="IPR000873">
    <property type="entry name" value="AMP-dep_synth/lig_dom"/>
</dbReference>
<dbReference type="PROSITE" id="PS00455">
    <property type="entry name" value="AMP_BINDING"/>
    <property type="match status" value="1"/>
</dbReference>
<feature type="domain" description="AMP-dependent synthetase/ligase" evidence="7">
    <location>
        <begin position="100"/>
        <end position="495"/>
    </location>
</feature>
<evidence type="ECO:0000256" key="4">
    <source>
        <dbReference type="ARBA" id="ARBA00022741"/>
    </source>
</evidence>
<gene>
    <name evidence="10" type="ORF">A8990_107208</name>
</gene>
<dbReference type="GO" id="GO:0003987">
    <property type="term" value="F:acetate-CoA ligase activity"/>
    <property type="evidence" value="ECO:0007669"/>
    <property type="project" value="UniProtKB-EC"/>
</dbReference>
<comment type="similarity">
    <text evidence="1">Belongs to the ATP-dependent AMP-binding enzyme family.</text>
</comment>
<sequence length="667" mass="72818">MRQNPVWHPTKETIEQTRLFQFMQKLGFDGYDAFYSKSIDDVGWFWNAVQQDMGIVWERDYNQTVDLARGIRWARWFAGGRTNAATNALDRWLDDPATAARKALIWEGEDGASRSFTYSELAAEVNAAAGGLGRLGVRRGDRVAIYMPMIPETVIALLAIAKLGAISIPIYSGYRADAAAKRLEVAGCKVVVTADGFYRRGKAILLKEEADKAADTASSVEHVVVVRRLSSDSAPSRQGRDVEWSELGRPDAASGVVPAESVLTEPTAMTVPMESDEPLMLLYTSGTTGVPKGIVHTHTGFPIKAAFDAGYAMDVKPGDIMLWVTDMGWMMGPFLVYGTLLNGAAMALYEGSPNYPGPDRIFSLVDKLQITHLGISPTLIRSIMKYGDACYRNCSLTSLRVFGSTGEPWNDEPWLWLYEQVGQSRVPIVNYSGGTEISGGILGNVLLKPIAPAGFNSPIPGMAADVYSSEGKPVLGEVGELVMKSPWLGMASGFWQDPSRYEQTYWSRWPDTWVHGDWVCIDEDTGNWYITGRSDDTLNIAGKRLGPAELESVLSAHPLVVEAAAIGVPDDVKGEAAVCFVVVNRLRASNIRSTDMYEELRALVADQLGKGFTPKAIFEVDALPKTRNAKVMRRAVRAAYLGLPLGDLTSLDNPEAVEAIRRLAAGG</sequence>
<dbReference type="Pfam" id="PF13193">
    <property type="entry name" value="AMP-binding_C"/>
    <property type="match status" value="1"/>
</dbReference>
<dbReference type="InterPro" id="IPR020845">
    <property type="entry name" value="AMP-binding_CS"/>
</dbReference>
<dbReference type="Pfam" id="PF16177">
    <property type="entry name" value="ACAS_N"/>
    <property type="match status" value="1"/>
</dbReference>
<comment type="caution">
    <text evidence="10">The sequence shown here is derived from an EMBL/GenBank/DDBJ whole genome shotgun (WGS) entry which is preliminary data.</text>
</comment>
<dbReference type="InterPro" id="IPR042099">
    <property type="entry name" value="ANL_N_sf"/>
</dbReference>
<dbReference type="Gene3D" id="3.40.50.12780">
    <property type="entry name" value="N-terminal domain of ligase-like"/>
    <property type="match status" value="1"/>
</dbReference>
<evidence type="ECO:0000256" key="6">
    <source>
        <dbReference type="ARBA" id="ARBA00022990"/>
    </source>
</evidence>
<proteinExistence type="inferred from homology"/>
<evidence type="ECO:0000313" key="10">
    <source>
        <dbReference type="EMBL" id="REE89110.1"/>
    </source>
</evidence>
<dbReference type="InterPro" id="IPR032387">
    <property type="entry name" value="ACAS_N"/>
</dbReference>
<keyword evidence="3" id="KW-0436">Ligase</keyword>
<evidence type="ECO:0000256" key="2">
    <source>
        <dbReference type="ARBA" id="ARBA00013275"/>
    </source>
</evidence>
<dbReference type="InterPro" id="IPR045851">
    <property type="entry name" value="AMP-bd_C_sf"/>
</dbReference>
<dbReference type="Gene3D" id="3.30.300.30">
    <property type="match status" value="1"/>
</dbReference>
<feature type="domain" description="Acetyl-coenzyme A synthetase N-terminal" evidence="9">
    <location>
        <begin position="31"/>
        <end position="88"/>
    </location>
</feature>
<dbReference type="GO" id="GO:0005524">
    <property type="term" value="F:ATP binding"/>
    <property type="evidence" value="ECO:0007669"/>
    <property type="project" value="UniProtKB-KW"/>
</dbReference>
<dbReference type="RefSeq" id="WP_116188599.1">
    <property type="nucleotide sequence ID" value="NZ_QTTN01000007.1"/>
</dbReference>
<organism evidence="10 11">
    <name type="scientific">Paenibacillus taihuensis</name>
    <dbReference type="NCBI Taxonomy" id="1156355"/>
    <lineage>
        <taxon>Bacteria</taxon>
        <taxon>Bacillati</taxon>
        <taxon>Bacillota</taxon>
        <taxon>Bacilli</taxon>
        <taxon>Bacillales</taxon>
        <taxon>Paenibacillaceae</taxon>
        <taxon>Paenibacillus</taxon>
    </lineage>
</organism>
<dbReference type="PANTHER" id="PTHR24095">
    <property type="entry name" value="ACETYL-COENZYME A SYNTHETASE"/>
    <property type="match status" value="1"/>
</dbReference>